<protein>
    <recommendedName>
        <fullName evidence="5">Prolyl 4-hydroxylase alpha subunit domain-containing protein</fullName>
    </recommendedName>
</protein>
<keyword evidence="4" id="KW-0560">Oxidoreductase</keyword>
<dbReference type="Pfam" id="PF13661">
    <property type="entry name" value="2OG-FeII_Oxy_4"/>
    <property type="match status" value="1"/>
</dbReference>
<dbReference type="InterPro" id="IPR039558">
    <property type="entry name" value="TPA1/OFD1_N"/>
</dbReference>
<dbReference type="PANTHER" id="PTHR12117">
    <property type="entry name" value="HISTONE ACETYLTRANSFERASE COMPLEX"/>
    <property type="match status" value="1"/>
</dbReference>
<evidence type="ECO:0000256" key="2">
    <source>
        <dbReference type="ARBA" id="ARBA00022896"/>
    </source>
</evidence>
<keyword evidence="2" id="KW-0847">Vitamin C</keyword>
<comment type="cofactor">
    <cofactor evidence="1">
        <name>L-ascorbate</name>
        <dbReference type="ChEBI" id="CHEBI:38290"/>
    </cofactor>
</comment>
<dbReference type="Pfam" id="PF10637">
    <property type="entry name" value="Ofd1_CTDD"/>
    <property type="match status" value="1"/>
</dbReference>
<comment type="caution">
    <text evidence="6">The sequence shown here is derived from an EMBL/GenBank/DDBJ whole genome shotgun (WGS) entry which is preliminary data.</text>
</comment>
<reference evidence="6 7" key="1">
    <citation type="submission" date="2020-04" db="EMBL/GenBank/DDBJ databases">
        <authorList>
            <person name="Laetsch R D."/>
            <person name="Stevens L."/>
            <person name="Kumar S."/>
            <person name="Blaxter L. M."/>
        </authorList>
    </citation>
    <scope>NUCLEOTIDE SEQUENCE [LARGE SCALE GENOMIC DNA]</scope>
</reference>
<dbReference type="EMBL" id="CADEPM010000012">
    <property type="protein sequence ID" value="CAB3411156.1"/>
    <property type="molecule type" value="Genomic_DNA"/>
</dbReference>
<proteinExistence type="predicted"/>
<dbReference type="GO" id="GO:0031543">
    <property type="term" value="F:peptidyl-proline dioxygenase activity"/>
    <property type="evidence" value="ECO:0007669"/>
    <property type="project" value="TreeGrafter"/>
</dbReference>
<organism evidence="6 7">
    <name type="scientific">Caenorhabditis bovis</name>
    <dbReference type="NCBI Taxonomy" id="2654633"/>
    <lineage>
        <taxon>Eukaryota</taxon>
        <taxon>Metazoa</taxon>
        <taxon>Ecdysozoa</taxon>
        <taxon>Nematoda</taxon>
        <taxon>Chromadorea</taxon>
        <taxon>Rhabditida</taxon>
        <taxon>Rhabditina</taxon>
        <taxon>Rhabditomorpha</taxon>
        <taxon>Rhabditoidea</taxon>
        <taxon>Rhabditidae</taxon>
        <taxon>Peloderinae</taxon>
        <taxon>Caenorhabditis</taxon>
    </lineage>
</organism>
<accession>A0A8S1FEP8</accession>
<dbReference type="OrthoDB" id="430522at2759"/>
<dbReference type="InterPro" id="IPR051842">
    <property type="entry name" value="uS12_prolyl_hydroxylase"/>
</dbReference>
<feature type="domain" description="Prolyl 4-hydroxylase alpha subunit" evidence="5">
    <location>
        <begin position="40"/>
        <end position="234"/>
    </location>
</feature>
<sequence length="472" mass="54541">MTVGKKRKSSQSSQKAKRRSVVLELCHISNEYQTKTFTEAFRHQYIHSEPFPHWQLRNFIDNSSNFVEKIETELQNFGEWKRKENDLYSLYQTDDLKSICPVKYPNLYTFRQFLYTEVREWLQKTSGVELTEQVDCNGSCYAQTDGLLPHNDLIDTRRFAFVYYLTTPNWNAGQFGGALQLFNSDKNANPTTVAKELLPLRNSFMIFEVSEKSWHRVAEMLGEEPRLSINGWFHSKRIIEPKKPRPETVPKFKPSTKFAISNLINPQYMQKEKQDQIQATFADSSELNLVEFLKNDFNSELYSELSNNSKFFKIIGPPSKRHIARLNSSNNTNLKTCSNFIEALKSKNFASLAEKITGVTLKGLECSLKISRIENGSYWVIGDEDAEQSASEGYSLDINIFVQKSNWPEEAGGNLVYIAEDEEEELLHISPQPNCASVIFREPGVLYFLKYANHYAKDPFFLFTLSFHNVEC</sequence>
<dbReference type="Gene3D" id="2.60.120.620">
    <property type="entry name" value="q2cbj1_9rhob like domain"/>
    <property type="match status" value="2"/>
</dbReference>
<evidence type="ECO:0000256" key="3">
    <source>
        <dbReference type="ARBA" id="ARBA00022964"/>
    </source>
</evidence>
<dbReference type="SMART" id="SM00702">
    <property type="entry name" value="P4Hc"/>
    <property type="match status" value="1"/>
</dbReference>
<keyword evidence="3" id="KW-0223">Dioxygenase</keyword>
<dbReference type="GO" id="GO:0005506">
    <property type="term" value="F:iron ion binding"/>
    <property type="evidence" value="ECO:0007669"/>
    <property type="project" value="InterPro"/>
</dbReference>
<name>A0A8S1FEP8_9PELO</name>
<evidence type="ECO:0000259" key="5">
    <source>
        <dbReference type="SMART" id="SM00702"/>
    </source>
</evidence>
<dbReference type="InterPro" id="IPR019601">
    <property type="entry name" value="Oxoglutarate/Fe-dep_Oase_C"/>
</dbReference>
<dbReference type="Proteomes" id="UP000494206">
    <property type="component" value="Unassembled WGS sequence"/>
</dbReference>
<dbReference type="InterPro" id="IPR006620">
    <property type="entry name" value="Pro_4_hyd_alph"/>
</dbReference>
<evidence type="ECO:0000256" key="4">
    <source>
        <dbReference type="ARBA" id="ARBA00023002"/>
    </source>
</evidence>
<keyword evidence="7" id="KW-1185">Reference proteome</keyword>
<dbReference type="AlphaFoldDB" id="A0A8S1FEP8"/>
<evidence type="ECO:0000313" key="6">
    <source>
        <dbReference type="EMBL" id="CAB3411156.1"/>
    </source>
</evidence>
<evidence type="ECO:0000256" key="1">
    <source>
        <dbReference type="ARBA" id="ARBA00001961"/>
    </source>
</evidence>
<evidence type="ECO:0000313" key="7">
    <source>
        <dbReference type="Proteomes" id="UP000494206"/>
    </source>
</evidence>
<gene>
    <name evidence="6" type="ORF">CBOVIS_LOCUS12577</name>
</gene>
<dbReference type="GO" id="GO:0005737">
    <property type="term" value="C:cytoplasm"/>
    <property type="evidence" value="ECO:0007669"/>
    <property type="project" value="TreeGrafter"/>
</dbReference>
<dbReference type="GO" id="GO:0031418">
    <property type="term" value="F:L-ascorbic acid binding"/>
    <property type="evidence" value="ECO:0007669"/>
    <property type="project" value="UniProtKB-KW"/>
</dbReference>
<dbReference type="GO" id="GO:0006449">
    <property type="term" value="P:regulation of translational termination"/>
    <property type="evidence" value="ECO:0007669"/>
    <property type="project" value="TreeGrafter"/>
</dbReference>
<dbReference type="PANTHER" id="PTHR12117:SF0">
    <property type="entry name" value="PROLYL 3-HYDROXYLASE OGFOD1"/>
    <property type="match status" value="1"/>
</dbReference>